<protein>
    <submittedName>
        <fullName evidence="2">Uncharacterized protein</fullName>
    </submittedName>
</protein>
<comment type="caution">
    <text evidence="2">The sequence shown here is derived from an EMBL/GenBank/DDBJ whole genome shotgun (WGS) entry which is preliminary data.</text>
</comment>
<keyword evidence="3" id="KW-1185">Reference proteome</keyword>
<accession>A0ABW2L314</accession>
<reference evidence="3" key="1">
    <citation type="journal article" date="2019" name="Int. J. Syst. Evol. Microbiol.">
        <title>The Global Catalogue of Microorganisms (GCM) 10K type strain sequencing project: providing services to taxonomists for standard genome sequencing and annotation.</title>
        <authorList>
            <consortium name="The Broad Institute Genomics Platform"/>
            <consortium name="The Broad Institute Genome Sequencing Center for Infectious Disease"/>
            <person name="Wu L."/>
            <person name="Ma J."/>
        </authorList>
    </citation>
    <scope>NUCLEOTIDE SEQUENCE [LARGE SCALE GENOMIC DNA]</scope>
    <source>
        <strain evidence="3">CGMCC 4.1467</strain>
    </source>
</reference>
<evidence type="ECO:0000256" key="1">
    <source>
        <dbReference type="SAM" id="MobiDB-lite"/>
    </source>
</evidence>
<organism evidence="2 3">
    <name type="scientific">Haloferula chungangensis</name>
    <dbReference type="NCBI Taxonomy" id="1048331"/>
    <lineage>
        <taxon>Bacteria</taxon>
        <taxon>Pseudomonadati</taxon>
        <taxon>Verrucomicrobiota</taxon>
        <taxon>Verrucomicrobiia</taxon>
        <taxon>Verrucomicrobiales</taxon>
        <taxon>Verrucomicrobiaceae</taxon>
        <taxon>Haloferula</taxon>
    </lineage>
</organism>
<proteinExistence type="predicted"/>
<feature type="region of interest" description="Disordered" evidence="1">
    <location>
        <begin position="1"/>
        <end position="42"/>
    </location>
</feature>
<gene>
    <name evidence="2" type="ORF">ACFQY0_00085</name>
</gene>
<name>A0ABW2L314_9BACT</name>
<dbReference type="EMBL" id="JBHTBS010000001">
    <property type="protein sequence ID" value="MFC7335556.1"/>
    <property type="molecule type" value="Genomic_DNA"/>
</dbReference>
<sequence>MITLHRRKSDDETAGEKQISSTAGFRQKPGHEKARRITPAGF</sequence>
<dbReference type="RefSeq" id="WP_379707779.1">
    <property type="nucleotide sequence ID" value="NZ_JBHTBS010000001.1"/>
</dbReference>
<evidence type="ECO:0000313" key="2">
    <source>
        <dbReference type="EMBL" id="MFC7335556.1"/>
    </source>
</evidence>
<dbReference type="Proteomes" id="UP001596472">
    <property type="component" value="Unassembled WGS sequence"/>
</dbReference>
<evidence type="ECO:0000313" key="3">
    <source>
        <dbReference type="Proteomes" id="UP001596472"/>
    </source>
</evidence>